<evidence type="ECO:0000259" key="2">
    <source>
        <dbReference type="Pfam" id="PF03101"/>
    </source>
</evidence>
<reference evidence="4" key="3">
    <citation type="submission" date="2015-06" db="UniProtKB">
        <authorList>
            <consortium name="EnsemblPlants"/>
        </authorList>
    </citation>
    <scope>IDENTIFICATION</scope>
    <source>
        <strain evidence="4">cv. Jemalong A17</strain>
    </source>
</reference>
<dbReference type="STRING" id="3880.A0A072TFJ2"/>
<dbReference type="HOGENOM" id="CLU_555042_0_0_1"/>
<dbReference type="EnsemblPlants" id="KEH15976">
    <property type="protein sequence ID" value="KEH15976"/>
    <property type="gene ID" value="MTR_0402s0040"/>
</dbReference>
<evidence type="ECO:0000313" key="3">
    <source>
        <dbReference type="EMBL" id="KEH15976.1"/>
    </source>
</evidence>
<feature type="compositionally biased region" description="Polar residues" evidence="1">
    <location>
        <begin position="460"/>
        <end position="492"/>
    </location>
</feature>
<dbReference type="AlphaFoldDB" id="A0A072TFJ2"/>
<feature type="region of interest" description="Disordered" evidence="1">
    <location>
        <begin position="448"/>
        <end position="492"/>
    </location>
</feature>
<keyword evidence="5" id="KW-1185">Reference proteome</keyword>
<protein>
    <submittedName>
        <fullName evidence="3">FAR1 DNA-binding domain protein</fullName>
    </submittedName>
</protein>
<dbReference type="Proteomes" id="UP000002051">
    <property type="component" value="Unassembled WGS sequence"/>
</dbReference>
<keyword evidence="3" id="KW-0238">DNA-binding</keyword>
<dbReference type="Pfam" id="PF03101">
    <property type="entry name" value="FAR1"/>
    <property type="match status" value="1"/>
</dbReference>
<dbReference type="EMBL" id="KL403127">
    <property type="protein sequence ID" value="KEH15976.1"/>
    <property type="molecule type" value="Genomic_DNA"/>
</dbReference>
<reference evidence="3 5" key="2">
    <citation type="journal article" date="2014" name="BMC Genomics">
        <title>An improved genome release (version Mt4.0) for the model legume Medicago truncatula.</title>
        <authorList>
            <person name="Tang H."/>
            <person name="Krishnakumar V."/>
            <person name="Bidwell S."/>
            <person name="Rosen B."/>
            <person name="Chan A."/>
            <person name="Zhou S."/>
            <person name="Gentzbittel L."/>
            <person name="Childs K.L."/>
            <person name="Yandell M."/>
            <person name="Gundlach H."/>
            <person name="Mayer K.F."/>
            <person name="Schwartz D.C."/>
            <person name="Town C.D."/>
        </authorList>
    </citation>
    <scope>GENOME REANNOTATION</scope>
    <source>
        <strain evidence="3">A17</strain>
        <strain evidence="4 5">cv. Jemalong A17</strain>
    </source>
</reference>
<evidence type="ECO:0000313" key="4">
    <source>
        <dbReference type="EnsemblPlants" id="KEH15976"/>
    </source>
</evidence>
<dbReference type="PANTHER" id="PTHR46328:SF34">
    <property type="entry name" value="PROTEIN FAR1-RELATED SEQUENCE 5-LIKE"/>
    <property type="match status" value="1"/>
</dbReference>
<organism evidence="3 5">
    <name type="scientific">Medicago truncatula</name>
    <name type="common">Barrel medic</name>
    <name type="synonym">Medicago tribuloides</name>
    <dbReference type="NCBI Taxonomy" id="3880"/>
    <lineage>
        <taxon>Eukaryota</taxon>
        <taxon>Viridiplantae</taxon>
        <taxon>Streptophyta</taxon>
        <taxon>Embryophyta</taxon>
        <taxon>Tracheophyta</taxon>
        <taxon>Spermatophyta</taxon>
        <taxon>Magnoliopsida</taxon>
        <taxon>eudicotyledons</taxon>
        <taxon>Gunneridae</taxon>
        <taxon>Pentapetalae</taxon>
        <taxon>rosids</taxon>
        <taxon>fabids</taxon>
        <taxon>Fabales</taxon>
        <taxon>Fabaceae</taxon>
        <taxon>Papilionoideae</taxon>
        <taxon>50 kb inversion clade</taxon>
        <taxon>NPAAA clade</taxon>
        <taxon>Hologalegina</taxon>
        <taxon>IRL clade</taxon>
        <taxon>Trifolieae</taxon>
        <taxon>Medicago</taxon>
    </lineage>
</organism>
<dbReference type="InterPro" id="IPR004330">
    <property type="entry name" value="FAR1_DNA_bnd_dom"/>
</dbReference>
<name>A0A072TFJ2_MEDTR</name>
<feature type="domain" description="FAR1" evidence="2">
    <location>
        <begin position="40"/>
        <end position="130"/>
    </location>
</feature>
<gene>
    <name evidence="3" type="ORF">MTR_0402s0040</name>
</gene>
<feature type="non-terminal residue" evidence="3">
    <location>
        <position position="492"/>
    </location>
</feature>
<dbReference type="PANTHER" id="PTHR46328">
    <property type="entry name" value="FAR-RED IMPAIRED RESPONSIVE (FAR1) FAMILY PROTEIN-RELATED"/>
    <property type="match status" value="1"/>
</dbReference>
<evidence type="ECO:0000256" key="1">
    <source>
        <dbReference type="SAM" id="MobiDB-lite"/>
    </source>
</evidence>
<evidence type="ECO:0000313" key="5">
    <source>
        <dbReference type="Proteomes" id="UP000002051"/>
    </source>
</evidence>
<reference evidence="3 5" key="1">
    <citation type="journal article" date="2011" name="Nature">
        <title>The Medicago genome provides insight into the evolution of rhizobial symbioses.</title>
        <authorList>
            <person name="Young N.D."/>
            <person name="Debelle F."/>
            <person name="Oldroyd G.E."/>
            <person name="Geurts R."/>
            <person name="Cannon S.B."/>
            <person name="Udvardi M.K."/>
            <person name="Benedito V.A."/>
            <person name="Mayer K.F."/>
            <person name="Gouzy J."/>
            <person name="Schoof H."/>
            <person name="Van de Peer Y."/>
            <person name="Proost S."/>
            <person name="Cook D.R."/>
            <person name="Meyers B.C."/>
            <person name="Spannagl M."/>
            <person name="Cheung F."/>
            <person name="De Mita S."/>
            <person name="Krishnakumar V."/>
            <person name="Gundlach H."/>
            <person name="Zhou S."/>
            <person name="Mudge J."/>
            <person name="Bharti A.K."/>
            <person name="Murray J.D."/>
            <person name="Naoumkina M.A."/>
            <person name="Rosen B."/>
            <person name="Silverstein K.A."/>
            <person name="Tang H."/>
            <person name="Rombauts S."/>
            <person name="Zhao P.X."/>
            <person name="Zhou P."/>
            <person name="Barbe V."/>
            <person name="Bardou P."/>
            <person name="Bechner M."/>
            <person name="Bellec A."/>
            <person name="Berger A."/>
            <person name="Berges H."/>
            <person name="Bidwell S."/>
            <person name="Bisseling T."/>
            <person name="Choisne N."/>
            <person name="Couloux A."/>
            <person name="Denny R."/>
            <person name="Deshpande S."/>
            <person name="Dai X."/>
            <person name="Doyle J.J."/>
            <person name="Dudez A.M."/>
            <person name="Farmer A.D."/>
            <person name="Fouteau S."/>
            <person name="Franken C."/>
            <person name="Gibelin C."/>
            <person name="Gish J."/>
            <person name="Goldstein S."/>
            <person name="Gonzalez A.J."/>
            <person name="Green P.J."/>
            <person name="Hallab A."/>
            <person name="Hartog M."/>
            <person name="Hua A."/>
            <person name="Humphray S.J."/>
            <person name="Jeong D.H."/>
            <person name="Jing Y."/>
            <person name="Jocker A."/>
            <person name="Kenton S.M."/>
            <person name="Kim D.J."/>
            <person name="Klee K."/>
            <person name="Lai H."/>
            <person name="Lang C."/>
            <person name="Lin S."/>
            <person name="Macmil S.L."/>
            <person name="Magdelenat G."/>
            <person name="Matthews L."/>
            <person name="McCorrison J."/>
            <person name="Monaghan E.L."/>
            <person name="Mun J.H."/>
            <person name="Najar F.Z."/>
            <person name="Nicholson C."/>
            <person name="Noirot C."/>
            <person name="O'Bleness M."/>
            <person name="Paule C.R."/>
            <person name="Poulain J."/>
            <person name="Prion F."/>
            <person name="Qin B."/>
            <person name="Qu C."/>
            <person name="Retzel E.F."/>
            <person name="Riddle C."/>
            <person name="Sallet E."/>
            <person name="Samain S."/>
            <person name="Samson N."/>
            <person name="Sanders I."/>
            <person name="Saurat O."/>
            <person name="Scarpelli C."/>
            <person name="Schiex T."/>
            <person name="Segurens B."/>
            <person name="Severin A.J."/>
            <person name="Sherrier D.J."/>
            <person name="Shi R."/>
            <person name="Sims S."/>
            <person name="Singer S.R."/>
            <person name="Sinharoy S."/>
            <person name="Sterck L."/>
            <person name="Viollet A."/>
            <person name="Wang B.B."/>
            <person name="Wang K."/>
            <person name="Wang M."/>
            <person name="Wang X."/>
            <person name="Warfsmann J."/>
            <person name="Weissenbach J."/>
            <person name="White D.D."/>
            <person name="White J.D."/>
            <person name="Wiley G.B."/>
            <person name="Wincker P."/>
            <person name="Xing Y."/>
            <person name="Yang L."/>
            <person name="Yao Z."/>
            <person name="Ying F."/>
            <person name="Zhai J."/>
            <person name="Zhou L."/>
            <person name="Zuber A."/>
            <person name="Denarie J."/>
            <person name="Dixon R.A."/>
            <person name="May G.D."/>
            <person name="Schwartz D.C."/>
            <person name="Rogers J."/>
            <person name="Quetier F."/>
            <person name="Town C.D."/>
            <person name="Roe B.A."/>
        </authorList>
    </citation>
    <scope>NUCLEOTIDE SEQUENCE [LARGE SCALE GENOMIC DNA]</scope>
    <source>
        <strain evidence="3">A17</strain>
        <strain evidence="4 5">cv. Jemalong A17</strain>
    </source>
</reference>
<dbReference type="GO" id="GO:0003677">
    <property type="term" value="F:DNA binding"/>
    <property type="evidence" value="ECO:0007669"/>
    <property type="project" value="UniProtKB-KW"/>
</dbReference>
<sequence length="492" mass="57182">CVNKLVNNIHEQNVQRGQGSIANNVPHLEMNFDYEAAAYDFYNEYSKIIGFGIRREYGNKSRVDGVLTSRRFTCFKEGVRGVDKRRQPKGEPRAEIRTGCLARMVISLDRKIEKYKVVDFIAEHNHELQPEHVHMIRSHRRISDTQASQIVLGDESGLRPKDLHEYISKQAGGIKTVGFTKKDFTNYLETKRKQSLKYGEHNILEGSWLHTIFQLKEKWAWTYVRKTFTAELLMVNETKSQKLNMSQKNKLPRLKMKKARMLIQAANVYTPRIFEEFQEEYEEYQDTCIKDLKYGLYVVTNYDNPTERMVMGNAMEQKQWTRNARLGSDQDWKGRHVELDIKAHFIKRYNELCPRMVKLTNKASETHETYTFLSKVYEESSKIIDDMLAKKYVDGESSGMVHVSISIANDEIDNVDTVGMAKGIANRECSRKQKKRYKSWIEKKDKKTKMCSKRKRSGENLVQSLPQETTVQATQSSQVGNGTLHQATIQES</sequence>
<accession>A0A072TFJ2</accession>
<proteinExistence type="predicted"/>